<dbReference type="Pfam" id="PF05141">
    <property type="entry name" value="DIT1_PvcA"/>
    <property type="match status" value="1"/>
</dbReference>
<dbReference type="InterPro" id="IPR007817">
    <property type="entry name" value="Isocyanide_synthase_DIT1"/>
</dbReference>
<dbReference type="OrthoDB" id="429813at2759"/>
<dbReference type="InterPro" id="IPR003819">
    <property type="entry name" value="TauD/TfdA-like"/>
</dbReference>
<organism evidence="3 4">
    <name type="scientific">Patellaria atrata CBS 101060</name>
    <dbReference type="NCBI Taxonomy" id="1346257"/>
    <lineage>
        <taxon>Eukaryota</taxon>
        <taxon>Fungi</taxon>
        <taxon>Dikarya</taxon>
        <taxon>Ascomycota</taxon>
        <taxon>Pezizomycotina</taxon>
        <taxon>Dothideomycetes</taxon>
        <taxon>Dothideomycetes incertae sedis</taxon>
        <taxon>Patellariales</taxon>
        <taxon>Patellariaceae</taxon>
        <taxon>Patellaria</taxon>
    </lineage>
</organism>
<accession>A0A9P4SGS9</accession>
<dbReference type="SUPFAM" id="SSF51197">
    <property type="entry name" value="Clavaminate synthase-like"/>
    <property type="match status" value="1"/>
</dbReference>
<feature type="domain" description="TauD/TfdA-like" evidence="2">
    <location>
        <begin position="354"/>
        <end position="603"/>
    </location>
</feature>
<dbReference type="PANTHER" id="PTHR37285">
    <property type="entry name" value="SPORE WALL MATURATION PROTEIN DIT1"/>
    <property type="match status" value="1"/>
</dbReference>
<protein>
    <submittedName>
        <fullName evidence="3">Pyoverdine/dityrosine biosynthesis protein</fullName>
    </submittedName>
</protein>
<name>A0A9P4SGS9_9PEZI</name>
<sequence length="606" mass="68822">MEASILVLDIIEAYRIPLPNGVIDQIEFARIQFLPIIDHFVTKNETIPLILPAFPFKSPNTIAKTLGVLPDKAEEVSLAHLNGICENIRQVYSPGARLYIVSDGLVYNDLLGVSDGTVYDYGEGVRRLAHEKEFTNIRFARLKDLLGMQELPSQMSKELYEENAPTFRDQLVQRNVPDSFDPHKEIMSNEDAMATFRGYNKFLVKDLLLKPCFKGLSKTATKKRIEMIALQMITRGKAFASAIDKAFPNHIRLSIHPSSGRKKFSISLVNGEQKSSVTPWHACLRTSLNGAHSFAYREVLQSDENLELIHDKTGRPLYFREKSDLYNLGLDDRVEFNNLYPTGLIIESADPSLSLKDIDMKKVRSIAELNSPIIIRGFADTTDRESFLAAARRLGEIQPWLFGDLLEVKDRGRDERGMNSTLSAEPLPFHFDGIFKTKTVIDEDGLEKFESQVPRFQMFSSIVPAPKGTGLTLFASSRLLFENLPSLTINDLSKFKWTCSTTSFKGVKLEHIPLVIAHPVLGTPCLRYHENWPQSKTAFRPAESYIENDEQGLTALLDRLLYDRRVSHYYAWEKGDVILSDNISMMHTRTAFKPGSDREFWRVHID</sequence>
<dbReference type="Gene3D" id="3.60.130.10">
    <property type="entry name" value="Clavaminate synthase-like"/>
    <property type="match status" value="1"/>
</dbReference>
<keyword evidence="1" id="KW-0560">Oxidoreductase</keyword>
<dbReference type="AlphaFoldDB" id="A0A9P4SGS9"/>
<dbReference type="Proteomes" id="UP000799429">
    <property type="component" value="Unassembled WGS sequence"/>
</dbReference>
<dbReference type="InterPro" id="IPR042098">
    <property type="entry name" value="TauD-like_sf"/>
</dbReference>
<proteinExistence type="predicted"/>
<evidence type="ECO:0000313" key="3">
    <source>
        <dbReference type="EMBL" id="KAF2842626.1"/>
    </source>
</evidence>
<reference evidence="3" key="1">
    <citation type="journal article" date="2020" name="Stud. Mycol.">
        <title>101 Dothideomycetes genomes: a test case for predicting lifestyles and emergence of pathogens.</title>
        <authorList>
            <person name="Haridas S."/>
            <person name="Albert R."/>
            <person name="Binder M."/>
            <person name="Bloem J."/>
            <person name="Labutti K."/>
            <person name="Salamov A."/>
            <person name="Andreopoulos B."/>
            <person name="Baker S."/>
            <person name="Barry K."/>
            <person name="Bills G."/>
            <person name="Bluhm B."/>
            <person name="Cannon C."/>
            <person name="Castanera R."/>
            <person name="Culley D."/>
            <person name="Daum C."/>
            <person name="Ezra D."/>
            <person name="Gonzalez J."/>
            <person name="Henrissat B."/>
            <person name="Kuo A."/>
            <person name="Liang C."/>
            <person name="Lipzen A."/>
            <person name="Lutzoni F."/>
            <person name="Magnuson J."/>
            <person name="Mondo S."/>
            <person name="Nolan M."/>
            <person name="Ohm R."/>
            <person name="Pangilinan J."/>
            <person name="Park H.-J."/>
            <person name="Ramirez L."/>
            <person name="Alfaro M."/>
            <person name="Sun H."/>
            <person name="Tritt A."/>
            <person name="Yoshinaga Y."/>
            <person name="Zwiers L.-H."/>
            <person name="Turgeon B."/>
            <person name="Goodwin S."/>
            <person name="Spatafora J."/>
            <person name="Crous P."/>
            <person name="Grigoriev I."/>
        </authorList>
    </citation>
    <scope>NUCLEOTIDE SEQUENCE</scope>
    <source>
        <strain evidence="3">CBS 101060</strain>
    </source>
</reference>
<keyword evidence="4" id="KW-1185">Reference proteome</keyword>
<dbReference type="GO" id="GO:0016491">
    <property type="term" value="F:oxidoreductase activity"/>
    <property type="evidence" value="ECO:0007669"/>
    <property type="project" value="UniProtKB-KW"/>
</dbReference>
<evidence type="ECO:0000313" key="4">
    <source>
        <dbReference type="Proteomes" id="UP000799429"/>
    </source>
</evidence>
<dbReference type="Pfam" id="PF02668">
    <property type="entry name" value="TauD"/>
    <property type="match status" value="1"/>
</dbReference>
<comment type="caution">
    <text evidence="3">The sequence shown here is derived from an EMBL/GenBank/DDBJ whole genome shotgun (WGS) entry which is preliminary data.</text>
</comment>
<evidence type="ECO:0000256" key="1">
    <source>
        <dbReference type="ARBA" id="ARBA00023002"/>
    </source>
</evidence>
<gene>
    <name evidence="3" type="ORF">M501DRAFT_1012029</name>
</gene>
<dbReference type="PANTHER" id="PTHR37285:SF5">
    <property type="entry name" value="SPORE WALL MATURATION PROTEIN DIT1"/>
    <property type="match status" value="1"/>
</dbReference>
<dbReference type="EMBL" id="MU006089">
    <property type="protein sequence ID" value="KAF2842626.1"/>
    <property type="molecule type" value="Genomic_DNA"/>
</dbReference>
<evidence type="ECO:0000259" key="2">
    <source>
        <dbReference type="Pfam" id="PF02668"/>
    </source>
</evidence>